<evidence type="ECO:0000313" key="2">
    <source>
        <dbReference type="EMBL" id="KAL3687095.1"/>
    </source>
</evidence>
<dbReference type="EMBL" id="JBJQOH010000004">
    <property type="protein sequence ID" value="KAL3687095.1"/>
    <property type="molecule type" value="Genomic_DNA"/>
</dbReference>
<keyword evidence="3" id="KW-1185">Reference proteome</keyword>
<gene>
    <name evidence="2" type="ORF">R1sor_013404</name>
</gene>
<name>A0ABD3HA01_9MARC</name>
<sequence>MPLANMTVHEEEELEAEAEQRAGMKEEMRQRHQMWAQIVAENLEHTRKNPAKDNPQPDIEYDLGELFEAIDDIIETSSPAGDNGELLVLDSKLLVAKVRKLQKQSFIIHTVDMWVTIDYFERWAAEEPYLRQLTVVHGEQDGILPTLGHPLHSRRPTN</sequence>
<reference evidence="2 3" key="1">
    <citation type="submission" date="2024-09" db="EMBL/GenBank/DDBJ databases">
        <title>Chromosome-scale assembly of Riccia sorocarpa.</title>
        <authorList>
            <person name="Paukszto L."/>
        </authorList>
    </citation>
    <scope>NUCLEOTIDE SEQUENCE [LARGE SCALE GENOMIC DNA]</scope>
    <source>
        <strain evidence="2">LP-2024</strain>
        <tissue evidence="2">Aerial parts of the thallus</tissue>
    </source>
</reference>
<organism evidence="2 3">
    <name type="scientific">Riccia sorocarpa</name>
    <dbReference type="NCBI Taxonomy" id="122646"/>
    <lineage>
        <taxon>Eukaryota</taxon>
        <taxon>Viridiplantae</taxon>
        <taxon>Streptophyta</taxon>
        <taxon>Embryophyta</taxon>
        <taxon>Marchantiophyta</taxon>
        <taxon>Marchantiopsida</taxon>
        <taxon>Marchantiidae</taxon>
        <taxon>Marchantiales</taxon>
        <taxon>Ricciaceae</taxon>
        <taxon>Riccia</taxon>
    </lineage>
</organism>
<feature type="region of interest" description="Disordered" evidence="1">
    <location>
        <begin position="1"/>
        <end position="24"/>
    </location>
</feature>
<protein>
    <submittedName>
        <fullName evidence="2">Uncharacterized protein</fullName>
    </submittedName>
</protein>
<evidence type="ECO:0000313" key="3">
    <source>
        <dbReference type="Proteomes" id="UP001633002"/>
    </source>
</evidence>
<proteinExistence type="predicted"/>
<dbReference type="Proteomes" id="UP001633002">
    <property type="component" value="Unassembled WGS sequence"/>
</dbReference>
<evidence type="ECO:0000256" key="1">
    <source>
        <dbReference type="SAM" id="MobiDB-lite"/>
    </source>
</evidence>
<comment type="caution">
    <text evidence="2">The sequence shown here is derived from an EMBL/GenBank/DDBJ whole genome shotgun (WGS) entry which is preliminary data.</text>
</comment>
<accession>A0ABD3HA01</accession>
<dbReference type="AlphaFoldDB" id="A0ABD3HA01"/>